<proteinExistence type="predicted"/>
<dbReference type="AlphaFoldDB" id="A0AA36HDY5"/>
<organism evidence="2 3">
    <name type="scientific">Cylicocyclus nassatus</name>
    <name type="common">Nematode worm</name>
    <dbReference type="NCBI Taxonomy" id="53992"/>
    <lineage>
        <taxon>Eukaryota</taxon>
        <taxon>Metazoa</taxon>
        <taxon>Ecdysozoa</taxon>
        <taxon>Nematoda</taxon>
        <taxon>Chromadorea</taxon>
        <taxon>Rhabditida</taxon>
        <taxon>Rhabditina</taxon>
        <taxon>Rhabditomorpha</taxon>
        <taxon>Strongyloidea</taxon>
        <taxon>Strongylidae</taxon>
        <taxon>Cylicocyclus</taxon>
    </lineage>
</organism>
<evidence type="ECO:0000313" key="3">
    <source>
        <dbReference type="Proteomes" id="UP001176961"/>
    </source>
</evidence>
<protein>
    <submittedName>
        <fullName evidence="2">Uncharacterized protein</fullName>
    </submittedName>
</protein>
<evidence type="ECO:0000256" key="1">
    <source>
        <dbReference type="SAM" id="MobiDB-lite"/>
    </source>
</evidence>
<feature type="compositionally biased region" description="Low complexity" evidence="1">
    <location>
        <begin position="393"/>
        <end position="417"/>
    </location>
</feature>
<reference evidence="2" key="1">
    <citation type="submission" date="2023-07" db="EMBL/GenBank/DDBJ databases">
        <authorList>
            <consortium name="CYATHOMIX"/>
        </authorList>
    </citation>
    <scope>NUCLEOTIDE SEQUENCE</scope>
    <source>
        <strain evidence="2">N/A</strain>
    </source>
</reference>
<accession>A0AA36HDY5</accession>
<feature type="region of interest" description="Disordered" evidence="1">
    <location>
        <begin position="383"/>
        <end position="445"/>
    </location>
</feature>
<dbReference type="Proteomes" id="UP001176961">
    <property type="component" value="Unassembled WGS sequence"/>
</dbReference>
<name>A0AA36HDY5_CYLNA</name>
<evidence type="ECO:0000313" key="2">
    <source>
        <dbReference type="EMBL" id="CAJ0608606.1"/>
    </source>
</evidence>
<gene>
    <name evidence="2" type="ORF">CYNAS_LOCUS20589</name>
</gene>
<sequence length="445" mass="50294">MYFFFYLIPLLQALELPLAPYNVKVFCRQGRRYSRQAQTALQCSSSTTACGFFEFNEPDREKGISKTGVYECVDNGILQTTDDDLEEDNRELFSELCGAVPQCSSLNLDILNSAFLKYLILHYHIKLEELTTRNIRFCCSLFHHTLQKLVTSEKDRLPSVSAPPVHCQSEICGAEAVGCLYHSLTSDSEEEYEDDEDDAGETHQETRHRLIRRQVDDYDAVELLFDFDEDQDDSSFKFVTRVPPLPTTSWPIRTIIKKPKAKVLITTSLNTAANNNTKLVASTPSSTTTTTKKPANPSDDEYHDDGEDETHCVYRHLNDELYRYCLLVHQKKDGDRCYYYEGHTVCCCFVPPDKETCDPMEMDVVLPPPPTRLPVIRVTARPASPHRSLPMVTTSSTTTSTTTTTTTSTTTTASPTTKPIRNSLRKKIVTRPRPTTVAPSQGNNR</sequence>
<keyword evidence="3" id="KW-1185">Reference proteome</keyword>
<dbReference type="EMBL" id="CATQJL010000316">
    <property type="protein sequence ID" value="CAJ0608606.1"/>
    <property type="molecule type" value="Genomic_DNA"/>
</dbReference>
<feature type="region of interest" description="Disordered" evidence="1">
    <location>
        <begin position="279"/>
        <end position="305"/>
    </location>
</feature>
<comment type="caution">
    <text evidence="2">The sequence shown here is derived from an EMBL/GenBank/DDBJ whole genome shotgun (WGS) entry which is preliminary data.</text>
</comment>
<feature type="compositionally biased region" description="Low complexity" evidence="1">
    <location>
        <begin position="279"/>
        <end position="294"/>
    </location>
</feature>